<sequence>MPPTFSPPPGDVVKMTHRRVREGPSPSPKRARAGLSPPPLPPRSLTLERDAKALQAMLQEIDEAFHLNDDDNERRLRLRQLGEQQMVLQRLCEAALQTEEGLGGSTVRPRAGADAANGRPAEAGIVLTPRSLESLSTYGDVGATVMGRSASRTDAGSLPRSAPLLPPYGPSKEALSATRTAQPFCKDSVGISPPLESPVAEAASTRAPARRETLPPLSSPALVEDTALEKERRLIEEFLGVAGAESAAHPYAAAGNERRGPAANGVVPFVPRLNLQRLGGNPPTRGPAAQDDLHAENFDVREEEQLLRCLVQREPQRSEDPLPEACTAPISRSGEALGELGTPSAQAETSPHARERSFSAPSDIPAAPRRNGNEPHRPASSYIEGNAATSAEKRKDEEVPASHTGETQELLQENIDLHTELETQDVALRELTRKTETLARHLVKSMRDRTQLQTRVEELEASVARANYKVQSLQRAAEEQNKVTCAVDVWRAAVHAKERELRICEEELCRLRGIVEERVMRSGKALLQHDAAVDLAQVKSDVEELLLEIASTHVLRREAEAHAERISDELEAAQSHIQLLDNRLAEAERTVASQRLQEMRDRFLPDTDASQAASALSTLPTFSMPPSEAVAAWPFEARRELARLAAYAEGLVAQHAESDRYAELRLSHARFEKEELGERCRVYESGVKQLEDETEALRRERVVWKLGEQRWRQQLLEVQEDAALVTELLQTAVANAERVLESVALTGVDPQVKTEVEMFVKGVMHDWDTVRRFTTALQRMQLCGSQSQQQKEVGKLPLSTATRTRREFVLQAVEAAMAQKAPSSSASLPPRTQAEAWRHLAPAPSSLPGSFFIPRSPVTRSMSTMEGDSNWKEELRAIHWSSHAPHVEAQSLSPPLPTFAEDVAVVTREGRQRSERQREVKATKPRARRIPPPAESPRGLLPQPSRDAEGPFFFQRCDHAKLVTSTAKIELSQPPACREANPVSSTLVRRELSFTETPAAGGSKDVSVALGTPAELSRGDKRTELPVPEGATEARAVEHPRTDGGEAGARPVQLSSNFGAAMLTTCSEDVEEVVEPLELGEGTVLRGATPTTSFVSAVTAATTLATDTGMTVEEKALGGGGPRLQPECGLRLRANEVSPAKEQTPRPATSKDGVNVSTSSVPGVITEAMKDPKKINRVSRKTWEADVDDTSNEPRLHMVPPRMGEQKKQASQREQLRSSSPTVKPRQEPGPSQPNKDDTRKESYTALYAQSETVEVTLSDAPKRIKGSAGEVPALASSPLGPPQGHSLAPSLEEPQRIIDGAPADLAPSEETGPEAQRSATEASLGAPQEPANEIAPVVKEVSNSGRGRRPPVVMDFPSLCRPTHGPGGRRKPGEEKS</sequence>
<feature type="compositionally biased region" description="Basic and acidic residues" evidence="2">
    <location>
        <begin position="391"/>
        <end position="400"/>
    </location>
</feature>
<evidence type="ECO:0000313" key="3">
    <source>
        <dbReference type="EMBL" id="RNF15326.1"/>
    </source>
</evidence>
<dbReference type="EMBL" id="MKKU01000331">
    <property type="protein sequence ID" value="RNF15326.1"/>
    <property type="molecule type" value="Genomic_DNA"/>
</dbReference>
<comment type="caution">
    <text evidence="3">The sequence shown here is derived from an EMBL/GenBank/DDBJ whole genome shotgun (WGS) entry which is preliminary data.</text>
</comment>
<accession>A0A422PC97</accession>
<feature type="region of interest" description="Disordered" evidence="2">
    <location>
        <begin position="907"/>
        <end position="951"/>
    </location>
</feature>
<dbReference type="PANTHER" id="PTHR23159:SF31">
    <property type="entry name" value="CENTROSOME-ASSOCIATED PROTEIN CEP250 ISOFORM X1"/>
    <property type="match status" value="1"/>
</dbReference>
<feature type="coiled-coil region" evidence="1">
    <location>
        <begin position="673"/>
        <end position="700"/>
    </location>
</feature>
<evidence type="ECO:0000313" key="4">
    <source>
        <dbReference type="Proteomes" id="UP000284403"/>
    </source>
</evidence>
<feature type="coiled-coil region" evidence="1">
    <location>
        <begin position="556"/>
        <end position="602"/>
    </location>
</feature>
<feature type="region of interest" description="Disordered" evidence="2">
    <location>
        <begin position="334"/>
        <end position="406"/>
    </location>
</feature>
<reference evidence="3 4" key="1">
    <citation type="journal article" date="2018" name="BMC Genomics">
        <title>Genomic comparison of Trypanosoma conorhini and Trypanosoma rangeli to Trypanosoma cruzi strains of high and low virulence.</title>
        <authorList>
            <person name="Bradwell K.R."/>
            <person name="Koparde V.N."/>
            <person name="Matveyev A.V."/>
            <person name="Serrano M.G."/>
            <person name="Alves J.M."/>
            <person name="Parikh H."/>
            <person name="Huang B."/>
            <person name="Lee V."/>
            <person name="Espinosa-Alvarez O."/>
            <person name="Ortiz P.A."/>
            <person name="Costa-Martins A.G."/>
            <person name="Teixeira M.M."/>
            <person name="Buck G.A."/>
        </authorList>
    </citation>
    <scope>NUCLEOTIDE SEQUENCE [LARGE SCALE GENOMIC DNA]</scope>
    <source>
        <strain evidence="3 4">025E</strain>
    </source>
</reference>
<dbReference type="RefSeq" id="XP_029227448.1">
    <property type="nucleotide sequence ID" value="XM_029372443.1"/>
</dbReference>
<evidence type="ECO:0000256" key="2">
    <source>
        <dbReference type="SAM" id="MobiDB-lite"/>
    </source>
</evidence>
<feature type="region of interest" description="Disordered" evidence="2">
    <location>
        <begin position="1137"/>
        <end position="1378"/>
    </location>
</feature>
<gene>
    <name evidence="3" type="ORF">Tco025E_05549</name>
</gene>
<name>A0A422PC97_9TRYP</name>
<feature type="region of interest" description="Disordered" evidence="2">
    <location>
        <begin position="995"/>
        <end position="1034"/>
    </location>
</feature>
<keyword evidence="1" id="KW-0175">Coiled coil</keyword>
<feature type="compositionally biased region" description="Pro residues" evidence="2">
    <location>
        <begin position="1"/>
        <end position="10"/>
    </location>
</feature>
<dbReference type="Proteomes" id="UP000284403">
    <property type="component" value="Unassembled WGS sequence"/>
</dbReference>
<dbReference type="OrthoDB" id="266612at2759"/>
<feature type="region of interest" description="Disordered" evidence="2">
    <location>
        <begin position="188"/>
        <end position="218"/>
    </location>
</feature>
<protein>
    <submittedName>
        <fullName evidence="3">Uncharacterized protein</fullName>
    </submittedName>
</protein>
<keyword evidence="4" id="KW-1185">Reference proteome</keyword>
<proteinExistence type="predicted"/>
<feature type="coiled-coil region" evidence="1">
    <location>
        <begin position="442"/>
        <end position="476"/>
    </location>
</feature>
<dbReference type="GeneID" id="40319160"/>
<feature type="region of interest" description="Disordered" evidence="2">
    <location>
        <begin position="1"/>
        <end position="45"/>
    </location>
</feature>
<organism evidence="3 4">
    <name type="scientific">Trypanosoma conorhini</name>
    <dbReference type="NCBI Taxonomy" id="83891"/>
    <lineage>
        <taxon>Eukaryota</taxon>
        <taxon>Discoba</taxon>
        <taxon>Euglenozoa</taxon>
        <taxon>Kinetoplastea</taxon>
        <taxon>Metakinetoplastina</taxon>
        <taxon>Trypanosomatida</taxon>
        <taxon>Trypanosomatidae</taxon>
        <taxon>Trypanosoma</taxon>
    </lineage>
</organism>
<dbReference type="PANTHER" id="PTHR23159">
    <property type="entry name" value="CENTROSOMAL PROTEIN 2"/>
    <property type="match status" value="1"/>
</dbReference>
<evidence type="ECO:0000256" key="1">
    <source>
        <dbReference type="SAM" id="Coils"/>
    </source>
</evidence>
<feature type="compositionally biased region" description="Basic and acidic residues" evidence="2">
    <location>
        <begin position="908"/>
        <end position="922"/>
    </location>
</feature>